<dbReference type="Gene3D" id="3.90.580.10">
    <property type="entry name" value="Zinc finger, CHC2-type domain"/>
    <property type="match status" value="1"/>
</dbReference>
<dbReference type="Pfam" id="PF08275">
    <property type="entry name" value="DNAG_N"/>
    <property type="match status" value="1"/>
</dbReference>
<dbReference type="PROSITE" id="PS50880">
    <property type="entry name" value="TOPRIM"/>
    <property type="match status" value="1"/>
</dbReference>
<reference evidence="15 16" key="1">
    <citation type="submission" date="2024-06" db="EMBL/GenBank/DDBJ databases">
        <authorList>
            <person name="Chen R.Y."/>
        </authorList>
    </citation>
    <scope>NUCLEOTIDE SEQUENCE [LARGE SCALE GENOMIC DNA]</scope>
    <source>
        <strain evidence="15 16">D2</strain>
    </source>
</reference>
<dbReference type="SMART" id="SM00493">
    <property type="entry name" value="TOPRIM"/>
    <property type="match status" value="1"/>
</dbReference>
<dbReference type="InterPro" id="IPR016136">
    <property type="entry name" value="DNA_helicase_N/primase_C"/>
</dbReference>
<dbReference type="PIRSF" id="PIRSF002811">
    <property type="entry name" value="DnaG"/>
    <property type="match status" value="1"/>
</dbReference>
<dbReference type="Gene3D" id="3.40.1360.10">
    <property type="match status" value="1"/>
</dbReference>
<dbReference type="InterPro" id="IPR006295">
    <property type="entry name" value="DNA_primase_DnaG"/>
</dbReference>
<evidence type="ECO:0000256" key="7">
    <source>
        <dbReference type="ARBA" id="ARBA00022771"/>
    </source>
</evidence>
<dbReference type="Gene3D" id="3.90.980.10">
    <property type="entry name" value="DNA primase, catalytic core, N-terminal domain"/>
    <property type="match status" value="1"/>
</dbReference>
<dbReference type="InterPro" id="IPR013264">
    <property type="entry name" value="DNAG_N"/>
</dbReference>
<feature type="domain" description="Toprim" evidence="14">
    <location>
        <begin position="262"/>
        <end position="344"/>
    </location>
</feature>
<keyword evidence="11 12" id="KW-0804">Transcription</keyword>
<dbReference type="Proteomes" id="UP001467690">
    <property type="component" value="Unassembled WGS sequence"/>
</dbReference>
<dbReference type="InterPro" id="IPR002694">
    <property type="entry name" value="Znf_CHC2"/>
</dbReference>
<dbReference type="SUPFAM" id="SSF117023">
    <property type="entry name" value="DNA primase DnaG, C-terminal domain"/>
    <property type="match status" value="1"/>
</dbReference>
<dbReference type="InterPro" id="IPR034151">
    <property type="entry name" value="TOPRIM_DnaG_bac"/>
</dbReference>
<evidence type="ECO:0000256" key="11">
    <source>
        <dbReference type="ARBA" id="ARBA00023163"/>
    </source>
</evidence>
<dbReference type="PANTHER" id="PTHR30313:SF2">
    <property type="entry name" value="DNA PRIMASE"/>
    <property type="match status" value="1"/>
</dbReference>
<evidence type="ECO:0000256" key="12">
    <source>
        <dbReference type="HAMAP-Rule" id="MF_00974"/>
    </source>
</evidence>
<dbReference type="Pfam" id="PF01807">
    <property type="entry name" value="Zn_ribbon_DnaG"/>
    <property type="match status" value="1"/>
</dbReference>
<comment type="function">
    <text evidence="12 13">RNA polymerase that catalyzes the synthesis of short RNA molecules used as primers for DNA polymerase during DNA replication.</text>
</comment>
<keyword evidence="2 12" id="KW-0639">Primosome</keyword>
<dbReference type="Gene3D" id="1.10.860.10">
    <property type="entry name" value="DNAb Helicase, Chain A"/>
    <property type="match status" value="1"/>
</dbReference>
<evidence type="ECO:0000259" key="14">
    <source>
        <dbReference type="PROSITE" id="PS50880"/>
    </source>
</evidence>
<evidence type="ECO:0000256" key="13">
    <source>
        <dbReference type="PIRNR" id="PIRNR002811"/>
    </source>
</evidence>
<feature type="zinc finger region" description="CHC2-type" evidence="12">
    <location>
        <begin position="40"/>
        <end position="64"/>
    </location>
</feature>
<proteinExistence type="inferred from homology"/>
<keyword evidence="8 12" id="KW-0862">Zinc</keyword>
<evidence type="ECO:0000256" key="1">
    <source>
        <dbReference type="ARBA" id="ARBA00022478"/>
    </source>
</evidence>
<accession>A0ABV1RCC3</accession>
<dbReference type="InterPro" id="IPR030846">
    <property type="entry name" value="DnaG_bac"/>
</dbReference>
<keyword evidence="4 12" id="KW-0548">Nucleotidyltransferase</keyword>
<evidence type="ECO:0000256" key="5">
    <source>
        <dbReference type="ARBA" id="ARBA00022705"/>
    </source>
</evidence>
<keyword evidence="10 12" id="KW-0238">DNA-binding</keyword>
<keyword evidence="16" id="KW-1185">Reference proteome</keyword>
<dbReference type="SUPFAM" id="SSF57783">
    <property type="entry name" value="Zinc beta-ribbon"/>
    <property type="match status" value="1"/>
</dbReference>
<protein>
    <recommendedName>
        <fullName evidence="12 13">DNA primase</fullName>
        <ecNumber evidence="12">2.7.7.101</ecNumber>
    </recommendedName>
</protein>
<keyword evidence="5 12" id="KW-0235">DNA replication</keyword>
<keyword evidence="7 12" id="KW-0863">Zinc-finger</keyword>
<keyword evidence="9" id="KW-0460">Magnesium</keyword>
<keyword evidence="3 12" id="KW-0808">Transferase</keyword>
<evidence type="ECO:0000256" key="6">
    <source>
        <dbReference type="ARBA" id="ARBA00022723"/>
    </source>
</evidence>
<comment type="caution">
    <text evidence="15">The sequence shown here is derived from an EMBL/GenBank/DDBJ whole genome shotgun (WGS) entry which is preliminary data.</text>
</comment>
<comment type="cofactor">
    <cofactor evidence="12 13">
        <name>Zn(2+)</name>
        <dbReference type="ChEBI" id="CHEBI:29105"/>
    </cofactor>
    <text evidence="12 13">Binds 1 zinc ion per monomer.</text>
</comment>
<dbReference type="InterPro" id="IPR006171">
    <property type="entry name" value="TOPRIM_dom"/>
</dbReference>
<dbReference type="NCBIfam" id="TIGR01391">
    <property type="entry name" value="dnaG"/>
    <property type="match status" value="1"/>
</dbReference>
<dbReference type="InterPro" id="IPR050219">
    <property type="entry name" value="DnaG_primase"/>
</dbReference>
<dbReference type="Pfam" id="PF08278">
    <property type="entry name" value="DnaG_DnaB_bind"/>
    <property type="match status" value="1"/>
</dbReference>
<keyword evidence="1 12" id="KW-0240">DNA-directed RNA polymerase</keyword>
<organism evidence="15 16">
    <name type="scientific">Catenovulum sediminis</name>
    <dbReference type="NCBI Taxonomy" id="1740262"/>
    <lineage>
        <taxon>Bacteria</taxon>
        <taxon>Pseudomonadati</taxon>
        <taxon>Pseudomonadota</taxon>
        <taxon>Gammaproteobacteria</taxon>
        <taxon>Alteromonadales</taxon>
        <taxon>Alteromonadaceae</taxon>
        <taxon>Catenovulum</taxon>
    </lineage>
</organism>
<evidence type="ECO:0000313" key="15">
    <source>
        <dbReference type="EMBL" id="MER2490573.1"/>
    </source>
</evidence>
<keyword evidence="6 12" id="KW-0479">Metal-binding</keyword>
<dbReference type="InterPro" id="IPR037068">
    <property type="entry name" value="DNA_primase_core_N_sf"/>
</dbReference>
<name>A0ABV1RCC3_9ALTE</name>
<evidence type="ECO:0000256" key="4">
    <source>
        <dbReference type="ARBA" id="ARBA00022695"/>
    </source>
</evidence>
<evidence type="ECO:0000256" key="9">
    <source>
        <dbReference type="ARBA" id="ARBA00022842"/>
    </source>
</evidence>
<dbReference type="CDD" id="cd03364">
    <property type="entry name" value="TOPRIM_DnaG_primases"/>
    <property type="match status" value="1"/>
</dbReference>
<evidence type="ECO:0000256" key="10">
    <source>
        <dbReference type="ARBA" id="ARBA00023125"/>
    </source>
</evidence>
<dbReference type="InterPro" id="IPR013173">
    <property type="entry name" value="DNA_primase_DnaG_DnaB-bd_dom"/>
</dbReference>
<sequence>MAGRIPRNFIDDIIARTDIVEVIDARVRLKKTGKNYSACCPFHNEKSPSFTVAPDKQFYYCFGCGAKGNVISFLMEYDSLEFVDAIEELAGMHGMDVPREDTGQPIDPAKKAQSKQDYEVMAQATQFYQHQLTHNSQSAKVQQYIQQRGLNAETVQYFQIGYSPAQWDGLLKAIGKSRDQAMQLRDLGMLIEKEGKGSLYDRFRDRLMFPILDRRGKCIGFGGRVIGDGTPKYLNSPETRIFHKGRELYGLYQARNANRGLERLIVVEGYMDVVALFQAGITYAVASLGTSTTAEQIQLMLRTTSEIVCCYDGDKAGRAAAWRTLENALPHLVDGVQIKFMFLPDGEDPDSFVKTQGKEKFEHEVAKAQDLVSFFYQNLYEKIGESDGDFARSKLSQLAQPLIDSMPDSEYKHAIASTLSVKLKRDVAVNKIDKVSQAKAKQAKMNAKGGKKVTPIRMAVALMLSRPHLSQHLAHLSESQLNALASMEEPGIDFLVALLRFCLNNPNSSAAAILEHWRGTAQEKIVSQLLMWEHHVEEDNIEVVFLDAIEKILALFVNKRKALLQAKARMNLISNEEKQEYLQLLKVR</sequence>
<comment type="catalytic activity">
    <reaction evidence="12">
        <text>ssDNA + n NTP = ssDNA/pppN(pN)n-1 hybrid + (n-1) diphosphate.</text>
        <dbReference type="EC" id="2.7.7.101"/>
    </reaction>
</comment>
<comment type="similarity">
    <text evidence="12 13">Belongs to the DnaG primase family.</text>
</comment>
<evidence type="ECO:0000256" key="8">
    <source>
        <dbReference type="ARBA" id="ARBA00022833"/>
    </source>
</evidence>
<gene>
    <name evidence="12 15" type="primary">dnaG</name>
    <name evidence="15" type="ORF">ABS311_01570</name>
</gene>
<dbReference type="InterPro" id="IPR036977">
    <property type="entry name" value="DNA_primase_Znf_CHC2"/>
</dbReference>
<evidence type="ECO:0000256" key="3">
    <source>
        <dbReference type="ARBA" id="ARBA00022679"/>
    </source>
</evidence>
<dbReference type="EMBL" id="JBELOE010000060">
    <property type="protein sequence ID" value="MER2490573.1"/>
    <property type="molecule type" value="Genomic_DNA"/>
</dbReference>
<evidence type="ECO:0000313" key="16">
    <source>
        <dbReference type="Proteomes" id="UP001467690"/>
    </source>
</evidence>
<dbReference type="HAMAP" id="MF_00974">
    <property type="entry name" value="DNA_primase_DnaG"/>
    <property type="match status" value="1"/>
</dbReference>
<dbReference type="Pfam" id="PF13155">
    <property type="entry name" value="Toprim_2"/>
    <property type="match status" value="1"/>
</dbReference>
<dbReference type="EC" id="2.7.7.101" evidence="12"/>
<dbReference type="PANTHER" id="PTHR30313">
    <property type="entry name" value="DNA PRIMASE"/>
    <property type="match status" value="1"/>
</dbReference>
<dbReference type="SMART" id="SM00400">
    <property type="entry name" value="ZnF_CHCC"/>
    <property type="match status" value="1"/>
</dbReference>
<dbReference type="RefSeq" id="WP_350400358.1">
    <property type="nucleotide sequence ID" value="NZ_JBELOE010000060.1"/>
</dbReference>
<comment type="subunit">
    <text evidence="12">Monomer. Interacts with DnaB.</text>
</comment>
<evidence type="ECO:0000256" key="2">
    <source>
        <dbReference type="ARBA" id="ARBA00022515"/>
    </source>
</evidence>
<dbReference type="SUPFAM" id="SSF56731">
    <property type="entry name" value="DNA primase core"/>
    <property type="match status" value="1"/>
</dbReference>
<comment type="domain">
    <text evidence="12">Contains an N-terminal zinc-binding domain, a central core domain that contains the primase activity, and a C-terminal DnaB-binding domain.</text>
</comment>
<dbReference type="SMART" id="SM00766">
    <property type="entry name" value="DnaG_DnaB_bind"/>
    <property type="match status" value="1"/>
</dbReference>